<dbReference type="FunFam" id="3.30.1140.40:FF:000003">
    <property type="entry name" value="tctex1 domain-containing protein 2"/>
    <property type="match status" value="1"/>
</dbReference>
<evidence type="ECO:0000313" key="3">
    <source>
        <dbReference type="Proteomes" id="UP000261380"/>
    </source>
</evidence>
<sequence length="123" mass="14287">QSNMMEESDTYHIRPNHRFKPAVVKGYIRNIVRERLSDVQYEPETVAELTRSLAESVKDKVKTAEFDRYKIVVQVLIGEQRGQGVKMSARCLWDADTDNYAEDVFMNLVLCGDSFWKLLLLKT</sequence>
<reference evidence="2" key="1">
    <citation type="submission" date="2025-08" db="UniProtKB">
        <authorList>
            <consortium name="Ensembl"/>
        </authorList>
    </citation>
    <scope>IDENTIFICATION</scope>
</reference>
<dbReference type="GO" id="GO:0005868">
    <property type="term" value="C:cytoplasmic dynein complex"/>
    <property type="evidence" value="ECO:0007669"/>
    <property type="project" value="TreeGrafter"/>
</dbReference>
<keyword evidence="3" id="KW-1185">Reference proteome</keyword>
<dbReference type="CDD" id="cd21459">
    <property type="entry name" value="DLC-like_TCTEX1D2"/>
    <property type="match status" value="1"/>
</dbReference>
<dbReference type="InterPro" id="IPR005334">
    <property type="entry name" value="Tctex-1-like"/>
</dbReference>
<accession>A0A3B5L9B0</accession>
<dbReference type="STRING" id="32473.ENSXCOP00000004399"/>
<dbReference type="Pfam" id="PF03645">
    <property type="entry name" value="Tctex-1"/>
    <property type="match status" value="1"/>
</dbReference>
<dbReference type="Gene3D" id="3.30.1140.40">
    <property type="entry name" value="Tctex-1"/>
    <property type="match status" value="1"/>
</dbReference>
<evidence type="ECO:0000256" key="1">
    <source>
        <dbReference type="ARBA" id="ARBA00005361"/>
    </source>
</evidence>
<comment type="similarity">
    <text evidence="1">Belongs to the dynein light chain Tctex-type family.</text>
</comment>
<dbReference type="InterPro" id="IPR038586">
    <property type="entry name" value="Tctex-1-like_sf"/>
</dbReference>
<protein>
    <submittedName>
        <fullName evidence="2">Dynein light chain Tctex-type 2B</fullName>
    </submittedName>
</protein>
<dbReference type="Proteomes" id="UP000261380">
    <property type="component" value="Unplaced"/>
</dbReference>
<evidence type="ECO:0000313" key="2">
    <source>
        <dbReference type="Ensembl" id="ENSXCOP00000004399.1"/>
    </source>
</evidence>
<name>A0A3B5L9B0_9TELE</name>
<dbReference type="GO" id="GO:0045505">
    <property type="term" value="F:dynein intermediate chain binding"/>
    <property type="evidence" value="ECO:0007669"/>
    <property type="project" value="TreeGrafter"/>
</dbReference>
<organism evidence="2 3">
    <name type="scientific">Xiphophorus couchianus</name>
    <name type="common">Monterrey platyfish</name>
    <dbReference type="NCBI Taxonomy" id="32473"/>
    <lineage>
        <taxon>Eukaryota</taxon>
        <taxon>Metazoa</taxon>
        <taxon>Chordata</taxon>
        <taxon>Craniata</taxon>
        <taxon>Vertebrata</taxon>
        <taxon>Euteleostomi</taxon>
        <taxon>Actinopterygii</taxon>
        <taxon>Neopterygii</taxon>
        <taxon>Teleostei</taxon>
        <taxon>Neoteleostei</taxon>
        <taxon>Acanthomorphata</taxon>
        <taxon>Ovalentaria</taxon>
        <taxon>Atherinomorphae</taxon>
        <taxon>Cyprinodontiformes</taxon>
        <taxon>Poeciliidae</taxon>
        <taxon>Poeciliinae</taxon>
        <taxon>Xiphophorus</taxon>
    </lineage>
</organism>
<reference evidence="2" key="2">
    <citation type="submission" date="2025-09" db="UniProtKB">
        <authorList>
            <consortium name="Ensembl"/>
        </authorList>
    </citation>
    <scope>IDENTIFICATION</scope>
</reference>
<dbReference type="PANTHER" id="PTHR21255:SF7">
    <property type="entry name" value="DYNEIN LIGHT CHAIN TCTEX-TYPE PROTEIN 2B"/>
    <property type="match status" value="1"/>
</dbReference>
<dbReference type="GO" id="GO:0005737">
    <property type="term" value="C:cytoplasm"/>
    <property type="evidence" value="ECO:0007669"/>
    <property type="project" value="TreeGrafter"/>
</dbReference>
<proteinExistence type="inferred from homology"/>
<dbReference type="Ensembl" id="ENSXCOT00000004452.1">
    <property type="protein sequence ID" value="ENSXCOP00000004399.1"/>
    <property type="gene ID" value="ENSXCOG00000003473.1"/>
</dbReference>
<dbReference type="AlphaFoldDB" id="A0A3B5L9B0"/>
<dbReference type="PANTHER" id="PTHR21255">
    <property type="entry name" value="T-COMPLEX-ASSOCIATED-TESTIS-EXPRESSED 1/ DYNEIN LIGHT CHAIN"/>
    <property type="match status" value="1"/>
</dbReference>
<dbReference type="GeneTree" id="ENSGT00940000160019"/>
<dbReference type="GO" id="GO:0007018">
    <property type="term" value="P:microtubule-based movement"/>
    <property type="evidence" value="ECO:0007669"/>
    <property type="project" value="TreeGrafter"/>
</dbReference>